<feature type="domain" description="Core-binding (CB)" evidence="4">
    <location>
        <begin position="94"/>
        <end position="183"/>
    </location>
</feature>
<evidence type="ECO:0000313" key="5">
    <source>
        <dbReference type="EMBL" id="AGA26532.1"/>
    </source>
</evidence>
<dbReference type="InterPro" id="IPR010998">
    <property type="entry name" value="Integrase_recombinase_N"/>
</dbReference>
<evidence type="ECO:0000259" key="4">
    <source>
        <dbReference type="PROSITE" id="PS51900"/>
    </source>
</evidence>
<dbReference type="GO" id="GO:0003677">
    <property type="term" value="F:DNA binding"/>
    <property type="evidence" value="ECO:0007669"/>
    <property type="project" value="UniProtKB-UniRule"/>
</dbReference>
<evidence type="ECO:0000256" key="3">
    <source>
        <dbReference type="PROSITE-ProRule" id="PRU01248"/>
    </source>
</evidence>
<dbReference type="PROSITE" id="PS51900">
    <property type="entry name" value="CB"/>
    <property type="match status" value="1"/>
</dbReference>
<keyword evidence="2 3" id="KW-0238">DNA-binding</keyword>
<dbReference type="AlphaFoldDB" id="L0DBB3"/>
<dbReference type="SUPFAM" id="SSF56349">
    <property type="entry name" value="DNA breaking-rejoining enzymes"/>
    <property type="match status" value="1"/>
</dbReference>
<dbReference type="Proteomes" id="UP000010798">
    <property type="component" value="Chromosome"/>
</dbReference>
<dbReference type="HOGENOM" id="CLU_1299045_0_0_0"/>
<keyword evidence="1" id="KW-0229">DNA integration</keyword>
<gene>
    <name evidence="5" type="ordered locus">Sinac_2213</name>
</gene>
<name>L0DBB3_SINAD</name>
<dbReference type="InterPro" id="IPR011010">
    <property type="entry name" value="DNA_brk_join_enz"/>
</dbReference>
<organism evidence="5 6">
    <name type="scientific">Singulisphaera acidiphila (strain ATCC BAA-1392 / DSM 18658 / VKM B-2454 / MOB10)</name>
    <dbReference type="NCBI Taxonomy" id="886293"/>
    <lineage>
        <taxon>Bacteria</taxon>
        <taxon>Pseudomonadati</taxon>
        <taxon>Planctomycetota</taxon>
        <taxon>Planctomycetia</taxon>
        <taxon>Isosphaerales</taxon>
        <taxon>Isosphaeraceae</taxon>
        <taxon>Singulisphaera</taxon>
    </lineage>
</organism>
<evidence type="ECO:0000256" key="1">
    <source>
        <dbReference type="ARBA" id="ARBA00022908"/>
    </source>
</evidence>
<dbReference type="eggNOG" id="COG0582">
    <property type="taxonomic scope" value="Bacteria"/>
</dbReference>
<dbReference type="RefSeq" id="WP_015245688.1">
    <property type="nucleotide sequence ID" value="NC_019892.1"/>
</dbReference>
<accession>L0DBB3</accession>
<protein>
    <recommendedName>
        <fullName evidence="4">Core-binding (CB) domain-containing protein</fullName>
    </recommendedName>
</protein>
<dbReference type="EMBL" id="CP003364">
    <property type="protein sequence ID" value="AGA26532.1"/>
    <property type="molecule type" value="Genomic_DNA"/>
</dbReference>
<dbReference type="KEGG" id="saci:Sinac_2213"/>
<evidence type="ECO:0000313" key="6">
    <source>
        <dbReference type="Proteomes" id="UP000010798"/>
    </source>
</evidence>
<keyword evidence="6" id="KW-1185">Reference proteome</keyword>
<dbReference type="Gene3D" id="1.10.150.130">
    <property type="match status" value="1"/>
</dbReference>
<reference evidence="5 6" key="1">
    <citation type="submission" date="2012-02" db="EMBL/GenBank/DDBJ databases">
        <title>Complete sequence of chromosome of Singulisphaera acidiphila DSM 18658.</title>
        <authorList>
            <consortium name="US DOE Joint Genome Institute (JGI-PGF)"/>
            <person name="Lucas S."/>
            <person name="Copeland A."/>
            <person name="Lapidus A."/>
            <person name="Glavina del Rio T."/>
            <person name="Dalin E."/>
            <person name="Tice H."/>
            <person name="Bruce D."/>
            <person name="Goodwin L."/>
            <person name="Pitluck S."/>
            <person name="Peters L."/>
            <person name="Ovchinnikova G."/>
            <person name="Chertkov O."/>
            <person name="Kyrpides N."/>
            <person name="Mavromatis K."/>
            <person name="Ivanova N."/>
            <person name="Brettin T."/>
            <person name="Detter J.C."/>
            <person name="Han C."/>
            <person name="Larimer F."/>
            <person name="Land M."/>
            <person name="Hauser L."/>
            <person name="Markowitz V."/>
            <person name="Cheng J.-F."/>
            <person name="Hugenholtz P."/>
            <person name="Woyke T."/>
            <person name="Wu D."/>
            <person name="Tindall B."/>
            <person name="Pomrenke H."/>
            <person name="Brambilla E."/>
            <person name="Klenk H.-P."/>
            <person name="Eisen J.A."/>
        </authorList>
    </citation>
    <scope>NUCLEOTIDE SEQUENCE [LARGE SCALE GENOMIC DNA]</scope>
    <source>
        <strain evidence="6">ATCC BAA-1392 / DSM 18658 / VKM B-2454 / MOB10</strain>
    </source>
</reference>
<sequence>MAIPILGPEFDMASSTYDPKTGKARVFFRYGGRQCNRTVKVKSARAADALCETIDQTIADLERGRLALPPDANIVTFIVSGGTVVQNTTQAASPEAVTLADLFERYRTDSPPHLEASTRKMQEIHFRRLLEVFPLKSVKAFDKAAAQEYVSRRVKQRYRGKPIQRETIAKELKTLRQAWSWIATRCQDVTPPTFVLERVMNSTRIAERPSGA</sequence>
<dbReference type="GO" id="GO:0015074">
    <property type="term" value="P:DNA integration"/>
    <property type="evidence" value="ECO:0007669"/>
    <property type="project" value="UniProtKB-KW"/>
</dbReference>
<dbReference type="InterPro" id="IPR044068">
    <property type="entry name" value="CB"/>
</dbReference>
<evidence type="ECO:0000256" key="2">
    <source>
        <dbReference type="ARBA" id="ARBA00023125"/>
    </source>
</evidence>
<proteinExistence type="predicted"/>